<dbReference type="Proteomes" id="UP000178951">
    <property type="component" value="Unassembled WGS sequence"/>
</dbReference>
<dbReference type="STRING" id="1802583.A2311_02360"/>
<keyword evidence="1" id="KW-0812">Transmembrane</keyword>
<proteinExistence type="predicted"/>
<dbReference type="NCBIfam" id="TIGR00229">
    <property type="entry name" value="sensory_box"/>
    <property type="match status" value="1"/>
</dbReference>
<feature type="transmembrane region" description="Helical" evidence="1">
    <location>
        <begin position="138"/>
        <end position="160"/>
    </location>
</feature>
<dbReference type="CDD" id="cd00130">
    <property type="entry name" value="PAS"/>
    <property type="match status" value="1"/>
</dbReference>
<dbReference type="Pfam" id="PF16927">
    <property type="entry name" value="HisKA_7TM"/>
    <property type="match status" value="1"/>
</dbReference>
<dbReference type="InterPro" id="IPR031621">
    <property type="entry name" value="HisKA_7TM"/>
</dbReference>
<comment type="caution">
    <text evidence="3">The sequence shown here is derived from an EMBL/GenBank/DDBJ whole genome shotgun (WGS) entry which is preliminary data.</text>
</comment>
<sequence>MAILFPYLELAASIFILIFSYNIWARHYENKTARFFARFSLVAFLASIMTYSLRIAFTLDIAASINRVSAPLVALAFAVFVHFALIFTKRDDEKHWPRELSVLYLPAAILTILFLFTNLMYIRYEIFSYGIASIPSPWYWLFIAQNTGYALWGVWLFYSYSRTAPQRVEREQAKLIALGAIFPAVVGIIADELIPILFQTRIVYPTLVLDFAVMSFFIYLAMRRYSLFAISPAFAAQTIIETMPDSLIVTDLEGRVLFLNEEAHKYFHAPKDEIVGRLICDLFSDKSRFDKLYDDVINKNQEIERFEATLCNPLGECLPSYINANALRYELGDLIGIVFVIRTSLG</sequence>
<dbReference type="EMBL" id="MEUF01000015">
    <property type="protein sequence ID" value="OGC36364.1"/>
    <property type="molecule type" value="Genomic_DNA"/>
</dbReference>
<name>A0A1F4TUG4_UNCSA</name>
<accession>A0A1F4TUG4</accession>
<dbReference type="PROSITE" id="PS50112">
    <property type="entry name" value="PAS"/>
    <property type="match status" value="1"/>
</dbReference>
<protein>
    <recommendedName>
        <fullName evidence="2">PAS domain-containing protein</fullName>
    </recommendedName>
</protein>
<evidence type="ECO:0000256" key="1">
    <source>
        <dbReference type="SAM" id="Phobius"/>
    </source>
</evidence>
<reference evidence="3 4" key="1">
    <citation type="journal article" date="2016" name="Nat. Commun.">
        <title>Thousands of microbial genomes shed light on interconnected biogeochemical processes in an aquifer system.</title>
        <authorList>
            <person name="Anantharaman K."/>
            <person name="Brown C.T."/>
            <person name="Hug L.A."/>
            <person name="Sharon I."/>
            <person name="Castelle C.J."/>
            <person name="Probst A.J."/>
            <person name="Thomas B.C."/>
            <person name="Singh A."/>
            <person name="Wilkins M.J."/>
            <person name="Karaoz U."/>
            <person name="Brodie E.L."/>
            <person name="Williams K.H."/>
            <person name="Hubbard S.S."/>
            <person name="Banfield J.F."/>
        </authorList>
    </citation>
    <scope>NUCLEOTIDE SEQUENCE [LARGE SCALE GENOMIC DNA]</scope>
</reference>
<dbReference type="AlphaFoldDB" id="A0A1F4TUG4"/>
<dbReference type="InterPro" id="IPR000014">
    <property type="entry name" value="PAS"/>
</dbReference>
<dbReference type="GO" id="GO:0006355">
    <property type="term" value="P:regulation of DNA-templated transcription"/>
    <property type="evidence" value="ECO:0007669"/>
    <property type="project" value="InterPro"/>
</dbReference>
<keyword evidence="1" id="KW-0472">Membrane</keyword>
<gene>
    <name evidence="3" type="ORF">A2311_02360</name>
</gene>
<feature type="transmembrane region" description="Helical" evidence="1">
    <location>
        <begin position="69"/>
        <end position="88"/>
    </location>
</feature>
<dbReference type="SMART" id="SM00091">
    <property type="entry name" value="PAS"/>
    <property type="match status" value="1"/>
</dbReference>
<feature type="transmembrane region" description="Helical" evidence="1">
    <location>
        <begin position="100"/>
        <end position="122"/>
    </location>
</feature>
<organism evidence="3 4">
    <name type="scientific">candidate division WOR-1 bacterium RIFOXYB2_FULL_48_7</name>
    <dbReference type="NCBI Taxonomy" id="1802583"/>
    <lineage>
        <taxon>Bacteria</taxon>
        <taxon>Bacillati</taxon>
        <taxon>Saganbacteria</taxon>
    </lineage>
</organism>
<keyword evidence="1" id="KW-1133">Transmembrane helix</keyword>
<evidence type="ECO:0000259" key="2">
    <source>
        <dbReference type="PROSITE" id="PS50112"/>
    </source>
</evidence>
<dbReference type="Gene3D" id="3.30.450.20">
    <property type="entry name" value="PAS domain"/>
    <property type="match status" value="1"/>
</dbReference>
<dbReference type="InterPro" id="IPR013767">
    <property type="entry name" value="PAS_fold"/>
</dbReference>
<feature type="transmembrane region" description="Helical" evidence="1">
    <location>
        <begin position="36"/>
        <end position="57"/>
    </location>
</feature>
<feature type="transmembrane region" description="Helical" evidence="1">
    <location>
        <begin position="6"/>
        <end position="24"/>
    </location>
</feature>
<feature type="transmembrane region" description="Helical" evidence="1">
    <location>
        <begin position="172"/>
        <end position="190"/>
    </location>
</feature>
<dbReference type="InterPro" id="IPR035965">
    <property type="entry name" value="PAS-like_dom_sf"/>
</dbReference>
<evidence type="ECO:0000313" key="3">
    <source>
        <dbReference type="EMBL" id="OGC36364.1"/>
    </source>
</evidence>
<feature type="domain" description="PAS" evidence="2">
    <location>
        <begin position="239"/>
        <end position="277"/>
    </location>
</feature>
<dbReference type="Pfam" id="PF00989">
    <property type="entry name" value="PAS"/>
    <property type="match status" value="1"/>
</dbReference>
<evidence type="ECO:0000313" key="4">
    <source>
        <dbReference type="Proteomes" id="UP000178951"/>
    </source>
</evidence>
<dbReference type="SUPFAM" id="SSF55785">
    <property type="entry name" value="PYP-like sensor domain (PAS domain)"/>
    <property type="match status" value="1"/>
</dbReference>
<feature type="transmembrane region" description="Helical" evidence="1">
    <location>
        <begin position="202"/>
        <end position="222"/>
    </location>
</feature>